<dbReference type="KEGG" id="msea:METESE_28830"/>
<proteinExistence type="predicted"/>
<dbReference type="CDD" id="cd01983">
    <property type="entry name" value="SIMIBI"/>
    <property type="match status" value="1"/>
</dbReference>
<dbReference type="Proteomes" id="UP001228113">
    <property type="component" value="Chromosome"/>
</dbReference>
<reference evidence="1" key="1">
    <citation type="journal article" date="2023" name="Int. J. Syst. Evol. Microbiol.">
        <title>Mesoterricola silvestris gen. nov., sp. nov., Mesoterricola sediminis sp. nov., Geothrix oryzae sp. nov., Geothrix edaphica sp. nov., Geothrix rubra sp. nov., and Geothrix limicola sp. nov., six novel members of Acidobacteriota isolated from soils.</title>
        <authorList>
            <person name="Itoh H."/>
            <person name="Sugisawa Y."/>
            <person name="Mise K."/>
            <person name="Xu Z."/>
            <person name="Kuniyasu M."/>
            <person name="Ushijima N."/>
            <person name="Kawano K."/>
            <person name="Kobayashi E."/>
            <person name="Shiratori Y."/>
            <person name="Masuda Y."/>
            <person name="Senoo K."/>
        </authorList>
    </citation>
    <scope>NUCLEOTIDE SEQUENCE</scope>
    <source>
        <strain evidence="1">W786</strain>
    </source>
</reference>
<evidence type="ECO:0000313" key="2">
    <source>
        <dbReference type="Proteomes" id="UP001228113"/>
    </source>
</evidence>
<evidence type="ECO:0008006" key="3">
    <source>
        <dbReference type="Google" id="ProtNLM"/>
    </source>
</evidence>
<dbReference type="EMBL" id="AP027081">
    <property type="protein sequence ID" value="BDU77925.1"/>
    <property type="molecule type" value="Genomic_DNA"/>
</dbReference>
<dbReference type="SUPFAM" id="SSF52540">
    <property type="entry name" value="P-loop containing nucleoside triphosphate hydrolases"/>
    <property type="match status" value="1"/>
</dbReference>
<evidence type="ECO:0000313" key="1">
    <source>
        <dbReference type="EMBL" id="BDU77925.1"/>
    </source>
</evidence>
<dbReference type="InterPro" id="IPR027417">
    <property type="entry name" value="P-loop_NTPase"/>
</dbReference>
<dbReference type="Gene3D" id="3.40.50.300">
    <property type="entry name" value="P-loop containing nucleotide triphosphate hydrolases"/>
    <property type="match status" value="1"/>
</dbReference>
<gene>
    <name evidence="1" type="ORF">METESE_28830</name>
</gene>
<dbReference type="RefSeq" id="WP_243329904.1">
    <property type="nucleotide sequence ID" value="NZ_AP027081.1"/>
</dbReference>
<accession>A0AA48H0T2</accession>
<dbReference type="AlphaFoldDB" id="A0AA48H0T2"/>
<sequence>MRIHLDKIASVTRNLGLGRWVTLTPDIEAREGAVVAGRIVGEKTVYNELEDVHGRMSVLHDGDVIVGALGHRNALQGYEGVMPSRVAQGDRLHLLNLGGVIGQCVSRNPGVGAPFEVEILGQVLEFPQFGSRLGQPAFIQSGAVEGKPGAPKVPVVYVAGTCMNAGKTLAACVLVRALSQAGYKVGGAKLTGVSLQRDILAMQDYGADAILDFTDAGVACSGPATAPGAARKIFTELAAKGVDVIVAETGDGIMGEYGVQAILSDEELLGWGVAHVLCANDPVGVEGGVRNLRDAYGIQVDVVAGPATDNRVGGRFVESLGLPACNARTQAAELGRIVVAKLKAATEVKA</sequence>
<organism evidence="1 2">
    <name type="scientific">Mesoterricola sediminis</name>
    <dbReference type="NCBI Taxonomy" id="2927980"/>
    <lineage>
        <taxon>Bacteria</taxon>
        <taxon>Pseudomonadati</taxon>
        <taxon>Acidobacteriota</taxon>
        <taxon>Holophagae</taxon>
        <taxon>Holophagales</taxon>
        <taxon>Holophagaceae</taxon>
        <taxon>Mesoterricola</taxon>
    </lineage>
</organism>
<keyword evidence="2" id="KW-1185">Reference proteome</keyword>
<protein>
    <recommendedName>
        <fullName evidence="3">DUF1611 domain-containing protein</fullName>
    </recommendedName>
</protein>
<name>A0AA48H0T2_9BACT</name>